<feature type="region of interest" description="Disordered" evidence="1">
    <location>
        <begin position="67"/>
        <end position="96"/>
    </location>
</feature>
<dbReference type="EMBL" id="JBHSLV010000055">
    <property type="protein sequence ID" value="MFC5395671.1"/>
    <property type="molecule type" value="Genomic_DNA"/>
</dbReference>
<reference evidence="3" key="1">
    <citation type="journal article" date="2019" name="Int. J. Syst. Evol. Microbiol.">
        <title>The Global Catalogue of Microorganisms (GCM) 10K type strain sequencing project: providing services to taxonomists for standard genome sequencing and annotation.</title>
        <authorList>
            <consortium name="The Broad Institute Genomics Platform"/>
            <consortium name="The Broad Institute Genome Sequencing Center for Infectious Disease"/>
            <person name="Wu L."/>
            <person name="Ma J."/>
        </authorList>
    </citation>
    <scope>NUCLEOTIDE SEQUENCE [LARGE SCALE GENOMIC DNA]</scope>
    <source>
        <strain evidence="3">CGMCC 1.16326</strain>
    </source>
</reference>
<comment type="caution">
    <text evidence="2">The sequence shown here is derived from an EMBL/GenBank/DDBJ whole genome shotgun (WGS) entry which is preliminary data.</text>
</comment>
<proteinExistence type="predicted"/>
<accession>A0ABW0HGF7</accession>
<dbReference type="Proteomes" id="UP001596104">
    <property type="component" value="Unassembled WGS sequence"/>
</dbReference>
<gene>
    <name evidence="2" type="ORF">ACFPPC_23850</name>
</gene>
<evidence type="ECO:0000313" key="2">
    <source>
        <dbReference type="EMBL" id="MFC5395671.1"/>
    </source>
</evidence>
<dbReference type="RefSeq" id="WP_377011747.1">
    <property type="nucleotide sequence ID" value="NZ_JBHSLV010000055.1"/>
</dbReference>
<keyword evidence="3" id="KW-1185">Reference proteome</keyword>
<sequence length="96" mass="10293">MVAQQAEPLWTLRQTPFALQPSSGWLQTRAMQADALLLTLLQFCSQLLNIAEQELVTCLQPSCADAGPPASMANDASAAAMDTSLTTARPSERSRS</sequence>
<organism evidence="2 3">
    <name type="scientific">Bosea vestrisii</name>
    <dbReference type="NCBI Taxonomy" id="151416"/>
    <lineage>
        <taxon>Bacteria</taxon>
        <taxon>Pseudomonadati</taxon>
        <taxon>Pseudomonadota</taxon>
        <taxon>Alphaproteobacteria</taxon>
        <taxon>Hyphomicrobiales</taxon>
        <taxon>Boseaceae</taxon>
        <taxon>Bosea</taxon>
    </lineage>
</organism>
<evidence type="ECO:0000313" key="3">
    <source>
        <dbReference type="Proteomes" id="UP001596104"/>
    </source>
</evidence>
<evidence type="ECO:0000256" key="1">
    <source>
        <dbReference type="SAM" id="MobiDB-lite"/>
    </source>
</evidence>
<feature type="compositionally biased region" description="Low complexity" evidence="1">
    <location>
        <begin position="68"/>
        <end position="82"/>
    </location>
</feature>
<name>A0ABW0HGF7_9HYPH</name>
<protein>
    <submittedName>
        <fullName evidence="2">Uncharacterized protein</fullName>
    </submittedName>
</protein>